<sequence length="57" mass="5794">WQQLCGGTLFLKVWNTSTLCSSSYARSLTKSASCTSITTAPCSLCGGSASNGSPADS</sequence>
<protein>
    <submittedName>
        <fullName evidence="1">Uncharacterized protein</fullName>
    </submittedName>
</protein>
<accession>A0ABD0PIQ6</accession>
<evidence type="ECO:0000313" key="2">
    <source>
        <dbReference type="Proteomes" id="UP001529510"/>
    </source>
</evidence>
<proteinExistence type="predicted"/>
<comment type="caution">
    <text evidence="1">The sequence shown here is derived from an EMBL/GenBank/DDBJ whole genome shotgun (WGS) entry which is preliminary data.</text>
</comment>
<reference evidence="1 2" key="1">
    <citation type="submission" date="2024-05" db="EMBL/GenBank/DDBJ databases">
        <title>Genome sequencing and assembly of Indian major carp, Cirrhinus mrigala (Hamilton, 1822).</title>
        <authorList>
            <person name="Mohindra V."/>
            <person name="Chowdhury L.M."/>
            <person name="Lal K."/>
            <person name="Jena J.K."/>
        </authorList>
    </citation>
    <scope>NUCLEOTIDE SEQUENCE [LARGE SCALE GENOMIC DNA]</scope>
    <source>
        <strain evidence="1">CM1030</strain>
        <tissue evidence="1">Blood</tissue>
    </source>
</reference>
<feature type="non-terminal residue" evidence="1">
    <location>
        <position position="1"/>
    </location>
</feature>
<evidence type="ECO:0000313" key="1">
    <source>
        <dbReference type="EMBL" id="KAL0173256.1"/>
    </source>
</evidence>
<name>A0ABD0PIQ6_CIRMR</name>
<feature type="non-terminal residue" evidence="1">
    <location>
        <position position="57"/>
    </location>
</feature>
<dbReference type="AlphaFoldDB" id="A0ABD0PIQ6"/>
<organism evidence="1 2">
    <name type="scientific">Cirrhinus mrigala</name>
    <name type="common">Mrigala</name>
    <dbReference type="NCBI Taxonomy" id="683832"/>
    <lineage>
        <taxon>Eukaryota</taxon>
        <taxon>Metazoa</taxon>
        <taxon>Chordata</taxon>
        <taxon>Craniata</taxon>
        <taxon>Vertebrata</taxon>
        <taxon>Euteleostomi</taxon>
        <taxon>Actinopterygii</taxon>
        <taxon>Neopterygii</taxon>
        <taxon>Teleostei</taxon>
        <taxon>Ostariophysi</taxon>
        <taxon>Cypriniformes</taxon>
        <taxon>Cyprinidae</taxon>
        <taxon>Labeoninae</taxon>
        <taxon>Labeonini</taxon>
        <taxon>Cirrhinus</taxon>
    </lineage>
</organism>
<keyword evidence="2" id="KW-1185">Reference proteome</keyword>
<dbReference type="EMBL" id="JAMKFB020000016">
    <property type="protein sequence ID" value="KAL0173256.1"/>
    <property type="molecule type" value="Genomic_DNA"/>
</dbReference>
<gene>
    <name evidence="1" type="ORF">M9458_033567</name>
</gene>
<dbReference type="Proteomes" id="UP001529510">
    <property type="component" value="Unassembled WGS sequence"/>
</dbReference>